<feature type="domain" description="ABC transporter" evidence="13">
    <location>
        <begin position="357"/>
        <end position="593"/>
    </location>
</feature>
<evidence type="ECO:0000256" key="4">
    <source>
        <dbReference type="ARBA" id="ARBA00022692"/>
    </source>
</evidence>
<feature type="transmembrane region" description="Helical" evidence="12">
    <location>
        <begin position="834"/>
        <end position="851"/>
    </location>
</feature>
<evidence type="ECO:0000313" key="16">
    <source>
        <dbReference type="Proteomes" id="UP000728185"/>
    </source>
</evidence>
<dbReference type="FunFam" id="3.40.50.300:FF:000205">
    <property type="entry name" value="ABC transporter B family member 4"/>
    <property type="match status" value="1"/>
</dbReference>
<feature type="transmembrane region" description="Helical" evidence="12">
    <location>
        <begin position="683"/>
        <end position="707"/>
    </location>
</feature>
<name>A0A8E0S6H7_9TREM</name>
<dbReference type="AlphaFoldDB" id="A0A8E0S6H7"/>
<dbReference type="SMART" id="SM00382">
    <property type="entry name" value="AAA"/>
    <property type="match status" value="2"/>
</dbReference>
<dbReference type="EMBL" id="LUCM01001182">
    <property type="protein sequence ID" value="KAA0199319.1"/>
    <property type="molecule type" value="Genomic_DNA"/>
</dbReference>
<evidence type="ECO:0000256" key="5">
    <source>
        <dbReference type="ARBA" id="ARBA00022737"/>
    </source>
</evidence>
<feature type="transmembrane region" description="Helical" evidence="12">
    <location>
        <begin position="808"/>
        <end position="828"/>
    </location>
</feature>
<evidence type="ECO:0000256" key="6">
    <source>
        <dbReference type="ARBA" id="ARBA00022741"/>
    </source>
</evidence>
<keyword evidence="6" id="KW-0547">Nucleotide-binding</keyword>
<dbReference type="Proteomes" id="UP000728185">
    <property type="component" value="Unassembled WGS sequence"/>
</dbReference>
<dbReference type="PROSITE" id="PS50893">
    <property type="entry name" value="ABC_TRANSPORTER_2"/>
    <property type="match status" value="2"/>
</dbReference>
<evidence type="ECO:0000259" key="13">
    <source>
        <dbReference type="PROSITE" id="PS50893"/>
    </source>
</evidence>
<evidence type="ECO:0000259" key="14">
    <source>
        <dbReference type="PROSITE" id="PS50929"/>
    </source>
</evidence>
<dbReference type="CDD" id="cd03249">
    <property type="entry name" value="ABC_MTABC3_MDL1_MDL2"/>
    <property type="match status" value="2"/>
</dbReference>
<dbReference type="CDD" id="cd18577">
    <property type="entry name" value="ABC_6TM_Pgp_ABCB1_D1_like"/>
    <property type="match status" value="1"/>
</dbReference>
<dbReference type="InterPro" id="IPR027417">
    <property type="entry name" value="P-loop_NTPase"/>
</dbReference>
<reference evidence="15" key="1">
    <citation type="submission" date="2019-05" db="EMBL/GenBank/DDBJ databases">
        <title>Annotation for the trematode Fasciolopsis buski.</title>
        <authorList>
            <person name="Choi Y.-J."/>
        </authorList>
    </citation>
    <scope>NUCLEOTIDE SEQUENCE</scope>
    <source>
        <strain evidence="15">HT</strain>
        <tissue evidence="15">Whole worm</tissue>
    </source>
</reference>
<dbReference type="OrthoDB" id="6500128at2759"/>
<keyword evidence="8" id="KW-1278">Translocase</keyword>
<protein>
    <submittedName>
        <fullName evidence="15">ATP binding cassette subfamily B MDR TAP</fullName>
    </submittedName>
</protein>
<evidence type="ECO:0000256" key="7">
    <source>
        <dbReference type="ARBA" id="ARBA00022840"/>
    </source>
</evidence>
<comment type="subcellular location">
    <subcellularLocation>
        <location evidence="1">Membrane</location>
        <topology evidence="1">Multi-pass membrane protein</topology>
    </subcellularLocation>
</comment>
<evidence type="ECO:0000256" key="3">
    <source>
        <dbReference type="ARBA" id="ARBA00022448"/>
    </source>
</evidence>
<evidence type="ECO:0000256" key="12">
    <source>
        <dbReference type="SAM" id="Phobius"/>
    </source>
</evidence>
<evidence type="ECO:0000313" key="15">
    <source>
        <dbReference type="EMBL" id="KAA0199319.1"/>
    </source>
</evidence>
<dbReference type="Gene3D" id="3.40.50.300">
    <property type="entry name" value="P-loop containing nucleotide triphosphate hydrolases"/>
    <property type="match status" value="2"/>
</dbReference>
<comment type="caution">
    <text evidence="15">The sequence shown here is derived from an EMBL/GenBank/DDBJ whole genome shotgun (WGS) entry which is preliminary data.</text>
</comment>
<evidence type="ECO:0000256" key="1">
    <source>
        <dbReference type="ARBA" id="ARBA00004141"/>
    </source>
</evidence>
<keyword evidence="11" id="KW-0325">Glycoprotein</keyword>
<feature type="transmembrane region" description="Helical" evidence="12">
    <location>
        <begin position="727"/>
        <end position="752"/>
    </location>
</feature>
<feature type="transmembrane region" description="Helical" evidence="12">
    <location>
        <begin position="296"/>
        <end position="315"/>
    </location>
</feature>
<feature type="transmembrane region" description="Helical" evidence="12">
    <location>
        <begin position="159"/>
        <end position="180"/>
    </location>
</feature>
<feature type="domain" description="ABC transmembrane type-1" evidence="14">
    <location>
        <begin position="687"/>
        <end position="973"/>
    </location>
</feature>
<dbReference type="InterPro" id="IPR039421">
    <property type="entry name" value="Type_1_exporter"/>
</dbReference>
<sequence length="1255" mass="138279">MLNKKKPKLFEALNLSKDATKVSFFKLFAHADVRDKICIAFGSLFAIASGTGFPLNILIFRRIINEFTGTAFVASVVYDIVRWFAVLGACLFVVNFLQSLLFAISAARQSRRIRLSFFKALLRQDVTWFDEQSTGALMNKLTQNIDNIEEGIGTKFGEFVMNMSGFFCGIIIAFAVGWKLTLVACTMIPFVVLVFAVFGFLMKFLTMKELSAYAHASGISGEVLSAIRTVLAFGGEKKEIQRYSENLSAAQNVGIKKSIALGGVMGGIGLALFSAAALVFWYGIQLLLTEGYNGGSIVTVFLNVIIGSIYLGNALPSMQYFLIAMTSAVDVYSVIDRVPPIDKSRAGKVIPNFAGNIVFKNVDFAYPLRSDTVVLRKFNLELKSGQTVALVGPSGSGKSTIVHMLQRFYDPVGGEILVEGENIRDLDLKAFRSQLGCVQQEPILFEGTVEDNIRLGKLDATSEEIVEAAKMANAHGFILGLPEGYNTILTERGGGLSGGQKQRIAIARALIRKPRLLLLDEATSALDTRSERVVQDALDQASTGRTVVVVAHRLTTVRNANLIIVLDKGVIREHGTHEELVELNGIYATMLNRQKQTEKQTTEDEEHTTEVELKGIDNGDKVPEVSDVRNNVVWKITENDNNSEIGPEVVPRISRGSSVLAKKIRGLKRSPVMRILKMNRPELGYIIGGCIVSLISGASQTAFALIYSEMFQIFTYINDPNKMRSQVSLFSGLMVFMGVIRFLSMLGQGYFFGNSGERLTRRVRCKLFEAMLKQEIGWFDRAENQPGVLTVLLATEASKLKSISGAQLGYIVEAAVMVIMSLVITFIYSWQLTLLMLAFYPLFVLSGMLQLQRMSGGESKQVDEASTRVAQEAISSDRTVFTLTLEDYFYDLYEKLLLKTKKSNLKRDALYAILFALSQAGPMFCFAAAFALGAYLVGRQDITMLAVFRVFAVQNITAQSLGRTASYGPESHRAKVASKTILRIMDRVPSIRSDGGIIPQTQFQGQVQFKRIYFSYPTRKTPLVLKNFSHTVNPGETVALVGQSGCGKSTLLQLVQRFYDPIPVDSESGIFFDGHNIRKLSPSWVRRQIGIVSQEPNLFDLSIRDNIAYGDNEREVTMDEIIEAARSANIHDFITGLPEGYETPAGQKGSHLSGGQKQRVAIARALLRKPTLLLLDEATSALDVESERVVQDALDSAMGSRTCLVVAHRLSTVENADLIVVLENGRKIEAGTSEALINAKGAFYALHHLQSDDTQ</sequence>
<feature type="transmembrane region" description="Helical" evidence="12">
    <location>
        <begin position="909"/>
        <end position="937"/>
    </location>
</feature>
<accession>A0A8E0S6H7</accession>
<dbReference type="GO" id="GO:0005743">
    <property type="term" value="C:mitochondrial inner membrane"/>
    <property type="evidence" value="ECO:0007669"/>
    <property type="project" value="TreeGrafter"/>
</dbReference>
<dbReference type="GO" id="GO:0016887">
    <property type="term" value="F:ATP hydrolysis activity"/>
    <property type="evidence" value="ECO:0007669"/>
    <property type="project" value="InterPro"/>
</dbReference>
<proteinExistence type="inferred from homology"/>
<keyword evidence="16" id="KW-1185">Reference proteome</keyword>
<dbReference type="SUPFAM" id="SSF52540">
    <property type="entry name" value="P-loop containing nucleoside triphosphate hydrolases"/>
    <property type="match status" value="2"/>
</dbReference>
<feature type="transmembrane region" description="Helical" evidence="12">
    <location>
        <begin position="186"/>
        <end position="205"/>
    </location>
</feature>
<dbReference type="Gene3D" id="1.20.1560.10">
    <property type="entry name" value="ABC transporter type 1, transmembrane domain"/>
    <property type="match status" value="1"/>
</dbReference>
<feature type="domain" description="ABC transmembrane type-1" evidence="14">
    <location>
        <begin position="40"/>
        <end position="321"/>
    </location>
</feature>
<dbReference type="PROSITE" id="PS50929">
    <property type="entry name" value="ABC_TM1F"/>
    <property type="match status" value="2"/>
</dbReference>
<evidence type="ECO:0000256" key="8">
    <source>
        <dbReference type="ARBA" id="ARBA00022967"/>
    </source>
</evidence>
<dbReference type="CDD" id="cd18578">
    <property type="entry name" value="ABC_6TM_Pgp_ABCB1_D2_like"/>
    <property type="match status" value="1"/>
</dbReference>
<feature type="transmembrane region" description="Helical" evidence="12">
    <location>
        <begin position="37"/>
        <end position="60"/>
    </location>
</feature>
<dbReference type="PROSITE" id="PS00211">
    <property type="entry name" value="ABC_TRANSPORTER_1"/>
    <property type="match status" value="2"/>
</dbReference>
<dbReference type="PANTHER" id="PTHR43394:SF27">
    <property type="entry name" value="ATP-DEPENDENT TRANSLOCASE ABCB1-LIKE"/>
    <property type="match status" value="1"/>
</dbReference>
<dbReference type="GO" id="GO:0005524">
    <property type="term" value="F:ATP binding"/>
    <property type="evidence" value="ECO:0007669"/>
    <property type="project" value="UniProtKB-KW"/>
</dbReference>
<dbReference type="InterPro" id="IPR036640">
    <property type="entry name" value="ABC1_TM_sf"/>
</dbReference>
<dbReference type="InterPro" id="IPR017871">
    <property type="entry name" value="ABC_transporter-like_CS"/>
</dbReference>
<keyword evidence="5" id="KW-0677">Repeat</keyword>
<dbReference type="SUPFAM" id="SSF90123">
    <property type="entry name" value="ABC transporter transmembrane region"/>
    <property type="match status" value="2"/>
</dbReference>
<dbReference type="PANTHER" id="PTHR43394">
    <property type="entry name" value="ATP-DEPENDENT PERMEASE MDL1, MITOCHONDRIAL"/>
    <property type="match status" value="1"/>
</dbReference>
<keyword evidence="3" id="KW-0813">Transport</keyword>
<gene>
    <name evidence="15" type="ORF">FBUS_03617</name>
</gene>
<keyword evidence="9 12" id="KW-1133">Transmembrane helix</keyword>
<dbReference type="GO" id="GO:0090374">
    <property type="term" value="P:oligopeptide export from mitochondrion"/>
    <property type="evidence" value="ECO:0007669"/>
    <property type="project" value="TreeGrafter"/>
</dbReference>
<evidence type="ECO:0000256" key="10">
    <source>
        <dbReference type="ARBA" id="ARBA00023136"/>
    </source>
</evidence>
<organism evidence="15 16">
    <name type="scientific">Fasciolopsis buskii</name>
    <dbReference type="NCBI Taxonomy" id="27845"/>
    <lineage>
        <taxon>Eukaryota</taxon>
        <taxon>Metazoa</taxon>
        <taxon>Spiralia</taxon>
        <taxon>Lophotrochozoa</taxon>
        <taxon>Platyhelminthes</taxon>
        <taxon>Trematoda</taxon>
        <taxon>Digenea</taxon>
        <taxon>Plagiorchiida</taxon>
        <taxon>Echinostomata</taxon>
        <taxon>Echinostomatoidea</taxon>
        <taxon>Fasciolidae</taxon>
        <taxon>Fasciolopsis</taxon>
    </lineage>
</organism>
<dbReference type="Pfam" id="PF00005">
    <property type="entry name" value="ABC_tran"/>
    <property type="match status" value="2"/>
</dbReference>
<feature type="transmembrane region" description="Helical" evidence="12">
    <location>
        <begin position="259"/>
        <end position="284"/>
    </location>
</feature>
<keyword evidence="4 12" id="KW-0812">Transmembrane</keyword>
<dbReference type="FunFam" id="3.40.50.300:FF:000479">
    <property type="entry name" value="Multidrug resistance protein 1A"/>
    <property type="match status" value="1"/>
</dbReference>
<evidence type="ECO:0000256" key="11">
    <source>
        <dbReference type="ARBA" id="ARBA00023180"/>
    </source>
</evidence>
<dbReference type="Pfam" id="PF00664">
    <property type="entry name" value="ABC_membrane"/>
    <property type="match status" value="2"/>
</dbReference>
<feature type="domain" description="ABC transporter" evidence="13">
    <location>
        <begin position="1007"/>
        <end position="1249"/>
    </location>
</feature>
<evidence type="ECO:0000256" key="2">
    <source>
        <dbReference type="ARBA" id="ARBA00007577"/>
    </source>
</evidence>
<comment type="similarity">
    <text evidence="2">Belongs to the ABC transporter superfamily. ABCB family. Multidrug resistance exporter (TC 3.A.1.201) subfamily.</text>
</comment>
<keyword evidence="10 12" id="KW-0472">Membrane</keyword>
<evidence type="ECO:0000256" key="9">
    <source>
        <dbReference type="ARBA" id="ARBA00022989"/>
    </source>
</evidence>
<dbReference type="GO" id="GO:0015421">
    <property type="term" value="F:ABC-type oligopeptide transporter activity"/>
    <property type="evidence" value="ECO:0007669"/>
    <property type="project" value="TreeGrafter"/>
</dbReference>
<dbReference type="InterPro" id="IPR011527">
    <property type="entry name" value="ABC1_TM_dom"/>
</dbReference>
<dbReference type="InterPro" id="IPR003439">
    <property type="entry name" value="ABC_transporter-like_ATP-bd"/>
</dbReference>
<dbReference type="InterPro" id="IPR003593">
    <property type="entry name" value="AAA+_ATPase"/>
</dbReference>
<feature type="transmembrane region" description="Helical" evidence="12">
    <location>
        <begin position="80"/>
        <end position="104"/>
    </location>
</feature>
<keyword evidence="7" id="KW-0067">ATP-binding</keyword>